<evidence type="ECO:0000256" key="1">
    <source>
        <dbReference type="ARBA" id="ARBA00006594"/>
    </source>
</evidence>
<evidence type="ECO:0000313" key="10">
    <source>
        <dbReference type="Proteomes" id="UP000340077"/>
    </source>
</evidence>
<dbReference type="GO" id="GO:0032259">
    <property type="term" value="P:methylation"/>
    <property type="evidence" value="ECO:0007669"/>
    <property type="project" value="UniProtKB-KW"/>
</dbReference>
<dbReference type="InterPro" id="IPR012327">
    <property type="entry name" value="MeTrfase_D12"/>
</dbReference>
<evidence type="ECO:0000256" key="3">
    <source>
        <dbReference type="ARBA" id="ARBA00022603"/>
    </source>
</evidence>
<evidence type="ECO:0000256" key="6">
    <source>
        <dbReference type="ARBA" id="ARBA00047942"/>
    </source>
</evidence>
<dbReference type="EC" id="2.1.1.72" evidence="2 8"/>
<name>A0A5M3PKX8_9GAMM</name>
<gene>
    <name evidence="9" type="primary">dpnIIA</name>
    <name evidence="9" type="ORF">MS5N3_10230</name>
</gene>
<keyword evidence="10" id="KW-1185">Reference proteome</keyword>
<dbReference type="SUPFAM" id="SSF53335">
    <property type="entry name" value="S-adenosyl-L-methionine-dependent methyltransferases"/>
    <property type="match status" value="1"/>
</dbReference>
<dbReference type="PANTHER" id="PTHR30481">
    <property type="entry name" value="DNA ADENINE METHYLASE"/>
    <property type="match status" value="1"/>
</dbReference>
<keyword evidence="3 8" id="KW-0489">Methyltransferase</keyword>
<dbReference type="GO" id="GO:1904047">
    <property type="term" value="F:S-adenosyl-L-methionine binding"/>
    <property type="evidence" value="ECO:0007669"/>
    <property type="project" value="TreeGrafter"/>
</dbReference>
<dbReference type="NCBIfam" id="TIGR00571">
    <property type="entry name" value="dam"/>
    <property type="match status" value="1"/>
</dbReference>
<keyword evidence="4 8" id="KW-0808">Transferase</keyword>
<dbReference type="Gene3D" id="1.10.1020.10">
    <property type="entry name" value="Adenine-specific Methyltransferase, Domain 2"/>
    <property type="match status" value="1"/>
</dbReference>
<dbReference type="InterPro" id="IPR023095">
    <property type="entry name" value="Ade_MeTrfase_dom_2"/>
</dbReference>
<dbReference type="GO" id="GO:0009007">
    <property type="term" value="F:site-specific DNA-methyltransferase (adenine-specific) activity"/>
    <property type="evidence" value="ECO:0007669"/>
    <property type="project" value="UniProtKB-UniRule"/>
</dbReference>
<proteinExistence type="inferred from homology"/>
<dbReference type="PIRSF" id="PIRSF000398">
    <property type="entry name" value="M_m6A_EcoRV"/>
    <property type="match status" value="1"/>
</dbReference>
<sequence length="274" mass="32086">MTVAQNPITEKPPLMPFIKWAGGKRWLYQKHQTLFPDFTGRYFEPFLGGAAIFFALQPNESVLSDSNQWLIETYQAIRDDWKTVVKKLQEHQDYHCKDYYYDIRSIRFENIMDRAAQFLYLNRTCWNGLFRVNLSGRFNVPIGTKTRVILDDDFQSISRILKRAKLSVSDFEDTISQANEGDLIFADPPYSVKHNYNGFVKYNEKIFSWSDQERLHRSLKEAKSRGAHVILTNANHESIRELYSDDFQVFEAYRHSTLSGSSDHRCATSELVIR</sequence>
<dbReference type="GO" id="GO:0006298">
    <property type="term" value="P:mismatch repair"/>
    <property type="evidence" value="ECO:0007669"/>
    <property type="project" value="TreeGrafter"/>
</dbReference>
<reference evidence="9 10" key="1">
    <citation type="journal article" date="2019" name="J. Gen. Appl. Microbiol.">
        <title>Aerobic degradation of cis-dichloroethene by the marine bacterium Marinobacter salsuginis strain 5N-3.</title>
        <authorList>
            <person name="Inoue Y."/>
            <person name="Fukunaga Y."/>
            <person name="Katsumata H."/>
            <person name="Ohji S."/>
            <person name="Hosoyama A."/>
            <person name="Mori K."/>
            <person name="Ando K."/>
        </authorList>
    </citation>
    <scope>NUCLEOTIDE SEQUENCE [LARGE SCALE GENOMIC DNA]</scope>
    <source>
        <strain evidence="9 10">5N-3</strain>
    </source>
</reference>
<feature type="binding site" evidence="7">
    <location>
        <position position="187"/>
    </location>
    <ligand>
        <name>S-adenosyl-L-methionine</name>
        <dbReference type="ChEBI" id="CHEBI:59789"/>
    </ligand>
</feature>
<dbReference type="PROSITE" id="PS00092">
    <property type="entry name" value="N6_MTASE"/>
    <property type="match status" value="1"/>
</dbReference>
<dbReference type="Proteomes" id="UP000340077">
    <property type="component" value="Unassembled WGS sequence"/>
</dbReference>
<dbReference type="RefSeq" id="WP_217352205.1">
    <property type="nucleotide sequence ID" value="NZ_BGZH01000001.1"/>
</dbReference>
<dbReference type="Pfam" id="PF02086">
    <property type="entry name" value="MethyltransfD12"/>
    <property type="match status" value="1"/>
</dbReference>
<dbReference type="InterPro" id="IPR012263">
    <property type="entry name" value="M_m6A_EcoRV"/>
</dbReference>
<dbReference type="PRINTS" id="PR00505">
    <property type="entry name" value="D12N6MTFRASE"/>
</dbReference>
<dbReference type="GO" id="GO:0009307">
    <property type="term" value="P:DNA restriction-modification system"/>
    <property type="evidence" value="ECO:0007669"/>
    <property type="project" value="InterPro"/>
</dbReference>
<dbReference type="InterPro" id="IPR002052">
    <property type="entry name" value="DNA_methylase_N6_adenine_CS"/>
</dbReference>
<dbReference type="PANTHER" id="PTHR30481:SF3">
    <property type="entry name" value="DNA ADENINE METHYLASE"/>
    <property type="match status" value="1"/>
</dbReference>
<organism evidence="9 10">
    <name type="scientific">Marinobacter salsuginis</name>
    <dbReference type="NCBI Taxonomy" id="418719"/>
    <lineage>
        <taxon>Bacteria</taxon>
        <taxon>Pseudomonadati</taxon>
        <taxon>Pseudomonadota</taxon>
        <taxon>Gammaproteobacteria</taxon>
        <taxon>Pseudomonadales</taxon>
        <taxon>Marinobacteraceae</taxon>
        <taxon>Marinobacter</taxon>
    </lineage>
</organism>
<feature type="binding site" evidence="7">
    <location>
        <position position="65"/>
    </location>
    <ligand>
        <name>S-adenosyl-L-methionine</name>
        <dbReference type="ChEBI" id="CHEBI:59789"/>
    </ligand>
</feature>
<protein>
    <recommendedName>
        <fullName evidence="2 8">Site-specific DNA-methyltransferase (adenine-specific)</fullName>
        <ecNumber evidence="2 8">2.1.1.72</ecNumber>
    </recommendedName>
</protein>
<dbReference type="InterPro" id="IPR029063">
    <property type="entry name" value="SAM-dependent_MTases_sf"/>
</dbReference>
<dbReference type="GO" id="GO:0043565">
    <property type="term" value="F:sequence-specific DNA binding"/>
    <property type="evidence" value="ECO:0007669"/>
    <property type="project" value="TreeGrafter"/>
</dbReference>
<evidence type="ECO:0000256" key="2">
    <source>
        <dbReference type="ARBA" id="ARBA00011900"/>
    </source>
</evidence>
<evidence type="ECO:0000256" key="5">
    <source>
        <dbReference type="ARBA" id="ARBA00022691"/>
    </source>
</evidence>
<keyword evidence="5 8" id="KW-0949">S-adenosyl-L-methionine</keyword>
<dbReference type="AlphaFoldDB" id="A0A5M3PKX8"/>
<evidence type="ECO:0000256" key="4">
    <source>
        <dbReference type="ARBA" id="ARBA00022679"/>
    </source>
</evidence>
<evidence type="ECO:0000256" key="8">
    <source>
        <dbReference type="RuleBase" id="RU361257"/>
    </source>
</evidence>
<comment type="caution">
    <text evidence="9">The sequence shown here is derived from an EMBL/GenBank/DDBJ whole genome shotgun (WGS) entry which is preliminary data.</text>
</comment>
<comment type="catalytic activity">
    <reaction evidence="6 8">
        <text>a 2'-deoxyadenosine in DNA + S-adenosyl-L-methionine = an N(6)-methyl-2'-deoxyadenosine in DNA + S-adenosyl-L-homocysteine + H(+)</text>
        <dbReference type="Rhea" id="RHEA:15197"/>
        <dbReference type="Rhea" id="RHEA-COMP:12418"/>
        <dbReference type="Rhea" id="RHEA-COMP:12419"/>
        <dbReference type="ChEBI" id="CHEBI:15378"/>
        <dbReference type="ChEBI" id="CHEBI:57856"/>
        <dbReference type="ChEBI" id="CHEBI:59789"/>
        <dbReference type="ChEBI" id="CHEBI:90615"/>
        <dbReference type="ChEBI" id="CHEBI:90616"/>
        <dbReference type="EC" id="2.1.1.72"/>
    </reaction>
</comment>
<feature type="binding site" evidence="7">
    <location>
        <position position="20"/>
    </location>
    <ligand>
        <name>S-adenosyl-L-methionine</name>
        <dbReference type="ChEBI" id="CHEBI:59789"/>
    </ligand>
</feature>
<dbReference type="Gene3D" id="3.40.50.150">
    <property type="entry name" value="Vaccinia Virus protein VP39"/>
    <property type="match status" value="1"/>
</dbReference>
<feature type="binding site" evidence="7">
    <location>
        <position position="24"/>
    </location>
    <ligand>
        <name>S-adenosyl-L-methionine</name>
        <dbReference type="ChEBI" id="CHEBI:59789"/>
    </ligand>
</feature>
<comment type="similarity">
    <text evidence="1 8">Belongs to the N(4)/N(6)-methyltransferase family.</text>
</comment>
<dbReference type="EMBL" id="BGZH01000001">
    <property type="protein sequence ID" value="GBO83572.1"/>
    <property type="molecule type" value="Genomic_DNA"/>
</dbReference>
<evidence type="ECO:0000256" key="7">
    <source>
        <dbReference type="PIRSR" id="PIRSR000398-1"/>
    </source>
</evidence>
<accession>A0A5M3PKX8</accession>
<evidence type="ECO:0000313" key="9">
    <source>
        <dbReference type="EMBL" id="GBO83572.1"/>
    </source>
</evidence>